<dbReference type="GO" id="GO:0032541">
    <property type="term" value="C:cortical endoplasmic reticulum"/>
    <property type="evidence" value="ECO:0007669"/>
    <property type="project" value="TreeGrafter"/>
</dbReference>
<evidence type="ECO:0000256" key="10">
    <source>
        <dbReference type="ARBA" id="ARBA00022848"/>
    </source>
</evidence>
<dbReference type="GO" id="GO:0046872">
    <property type="term" value="F:metal ion binding"/>
    <property type="evidence" value="ECO:0007669"/>
    <property type="project" value="UniProtKB-KW"/>
</dbReference>
<evidence type="ECO:0000256" key="7">
    <source>
        <dbReference type="ARBA" id="ARBA00022617"/>
    </source>
</evidence>
<comment type="subcellular location">
    <subcellularLocation>
        <location evidence="16">Cytoplasm</location>
    </subcellularLocation>
    <subcellularLocation>
        <location evidence="2 16">Endoplasmic reticulum membrane</location>
        <topology evidence="2 16">Peripheral membrane protein</topology>
    </subcellularLocation>
    <subcellularLocation>
        <location evidence="16">Microsome membrane</location>
        <topology evidence="16">Peripheral membrane protein</topology>
    </subcellularLocation>
</comment>
<evidence type="ECO:0000256" key="8">
    <source>
        <dbReference type="ARBA" id="ARBA00022723"/>
    </source>
</evidence>
<evidence type="ECO:0000256" key="5">
    <source>
        <dbReference type="ARBA" id="ARBA00022448"/>
    </source>
</evidence>
<dbReference type="PROSITE" id="PS50191">
    <property type="entry name" value="CRAL_TRIO"/>
    <property type="match status" value="1"/>
</dbReference>
<evidence type="ECO:0000256" key="14">
    <source>
        <dbReference type="ARBA" id="ARBA00024146"/>
    </source>
</evidence>
<evidence type="ECO:0000256" key="12">
    <source>
        <dbReference type="ARBA" id="ARBA00023055"/>
    </source>
</evidence>
<feature type="domain" description="CRAL-TRIO" evidence="18">
    <location>
        <begin position="168"/>
        <end position="301"/>
    </location>
</feature>
<keyword evidence="6 16" id="KW-0963">Cytoplasm</keyword>
<dbReference type="InterPro" id="IPR011074">
    <property type="entry name" value="CRAL/TRIO_N_dom"/>
</dbReference>
<keyword evidence="10 16" id="KW-0492">Microsome</keyword>
<evidence type="ECO:0000256" key="16">
    <source>
        <dbReference type="RuleBase" id="RU367059"/>
    </source>
</evidence>
<gene>
    <name evidence="19" type="ORF">BDZ85DRAFT_279225</name>
</gene>
<feature type="compositionally biased region" description="Basic and acidic residues" evidence="17">
    <location>
        <begin position="1"/>
        <end position="10"/>
    </location>
</feature>
<dbReference type="EMBL" id="ML992503">
    <property type="protein sequence ID" value="KAF2225546.1"/>
    <property type="molecule type" value="Genomic_DNA"/>
</dbReference>
<dbReference type="InterPro" id="IPR042938">
    <property type="entry name" value="Sfh5"/>
</dbReference>
<evidence type="ECO:0000256" key="2">
    <source>
        <dbReference type="ARBA" id="ARBA00004406"/>
    </source>
</evidence>
<dbReference type="Pfam" id="PF03765">
    <property type="entry name" value="CRAL_TRIO_N"/>
    <property type="match status" value="1"/>
</dbReference>
<proteinExistence type="inferred from homology"/>
<comment type="function">
    <text evidence="15">Non-classical phosphatidylinositol (PtdIns) transfer protein (PITP), which exhibits PtdIns-binding/transfer activity in the absence of detectable PtdCho-binding/transfer activity. Regulates PtdIns(4,5)P2 homeostasis at the plasma membrane. Heme-binding protein that may play a role in organic oxidant-induced stress responses.</text>
</comment>
<dbReference type="GO" id="GO:0043001">
    <property type="term" value="P:Golgi to plasma membrane protein transport"/>
    <property type="evidence" value="ECO:0007669"/>
    <property type="project" value="TreeGrafter"/>
</dbReference>
<dbReference type="InterPro" id="IPR036865">
    <property type="entry name" value="CRAL-TRIO_dom_sf"/>
</dbReference>
<evidence type="ECO:0000256" key="1">
    <source>
        <dbReference type="ARBA" id="ARBA00001970"/>
    </source>
</evidence>
<evidence type="ECO:0000313" key="20">
    <source>
        <dbReference type="Proteomes" id="UP000799538"/>
    </source>
</evidence>
<evidence type="ECO:0000259" key="18">
    <source>
        <dbReference type="PROSITE" id="PS50191"/>
    </source>
</evidence>
<evidence type="ECO:0000256" key="17">
    <source>
        <dbReference type="SAM" id="MobiDB-lite"/>
    </source>
</evidence>
<keyword evidence="5 16" id="KW-0813">Transport</keyword>
<comment type="cofactor">
    <cofactor evidence="1">
        <name>heme b</name>
        <dbReference type="ChEBI" id="CHEBI:60344"/>
    </cofactor>
</comment>
<dbReference type="GO" id="GO:0005789">
    <property type="term" value="C:endoplasmic reticulum membrane"/>
    <property type="evidence" value="ECO:0007669"/>
    <property type="project" value="UniProtKB-SubCell"/>
</dbReference>
<keyword evidence="8" id="KW-0479">Metal-binding</keyword>
<evidence type="ECO:0000256" key="11">
    <source>
        <dbReference type="ARBA" id="ARBA00023004"/>
    </source>
</evidence>
<dbReference type="InterPro" id="IPR001251">
    <property type="entry name" value="CRAL-TRIO_dom"/>
</dbReference>
<protein>
    <recommendedName>
        <fullName evidence="4 16">Phosphatidylinositol transfer protein SFH5</fullName>
        <shortName evidence="16">PITP SFH5</shortName>
    </recommendedName>
</protein>
<dbReference type="GO" id="GO:0005829">
    <property type="term" value="C:cytosol"/>
    <property type="evidence" value="ECO:0007669"/>
    <property type="project" value="TreeGrafter"/>
</dbReference>
<dbReference type="Gene3D" id="3.40.525.10">
    <property type="entry name" value="CRAL-TRIO lipid binding domain"/>
    <property type="match status" value="1"/>
</dbReference>
<feature type="region of interest" description="Disordered" evidence="17">
    <location>
        <begin position="294"/>
        <end position="342"/>
    </location>
</feature>
<evidence type="ECO:0000313" key="19">
    <source>
        <dbReference type="EMBL" id="KAF2225546.1"/>
    </source>
</evidence>
<dbReference type="GO" id="GO:0005886">
    <property type="term" value="C:plasma membrane"/>
    <property type="evidence" value="ECO:0007669"/>
    <property type="project" value="TreeGrafter"/>
</dbReference>
<dbReference type="PANTHER" id="PTHR47669:SF1">
    <property type="entry name" value="PHOSPHATIDYLINOSITOL TRANSFER PROTEIN SFH5"/>
    <property type="match status" value="1"/>
</dbReference>
<keyword evidence="20" id="KW-1185">Reference proteome</keyword>
<dbReference type="InterPro" id="IPR036273">
    <property type="entry name" value="CRAL/TRIO_N_dom_sf"/>
</dbReference>
<evidence type="ECO:0000256" key="6">
    <source>
        <dbReference type="ARBA" id="ARBA00022490"/>
    </source>
</evidence>
<keyword evidence="12 16" id="KW-0445">Lipid transport</keyword>
<evidence type="ECO:0000256" key="3">
    <source>
        <dbReference type="ARBA" id="ARBA00006667"/>
    </source>
</evidence>
<dbReference type="OrthoDB" id="75724at2759"/>
<dbReference type="CDD" id="cd00170">
    <property type="entry name" value="SEC14"/>
    <property type="match status" value="1"/>
</dbReference>
<dbReference type="SUPFAM" id="SSF46938">
    <property type="entry name" value="CRAL/TRIO N-terminal domain"/>
    <property type="match status" value="1"/>
</dbReference>
<dbReference type="SUPFAM" id="SSF52087">
    <property type="entry name" value="CRAL/TRIO domain"/>
    <property type="match status" value="1"/>
</dbReference>
<reference evidence="20" key="1">
    <citation type="journal article" date="2020" name="Stud. Mycol.">
        <title>101 Dothideomycetes genomes: A test case for predicting lifestyles and emergence of pathogens.</title>
        <authorList>
            <person name="Haridas S."/>
            <person name="Albert R."/>
            <person name="Binder M."/>
            <person name="Bloem J."/>
            <person name="LaButti K."/>
            <person name="Salamov A."/>
            <person name="Andreopoulos B."/>
            <person name="Baker S."/>
            <person name="Barry K."/>
            <person name="Bills G."/>
            <person name="Bluhm B."/>
            <person name="Cannon C."/>
            <person name="Castanera R."/>
            <person name="Culley D."/>
            <person name="Daum C."/>
            <person name="Ezra D."/>
            <person name="Gonzalez J."/>
            <person name="Henrissat B."/>
            <person name="Kuo A."/>
            <person name="Liang C."/>
            <person name="Lipzen A."/>
            <person name="Lutzoni F."/>
            <person name="Magnuson J."/>
            <person name="Mondo S."/>
            <person name="Nolan M."/>
            <person name="Ohm R."/>
            <person name="Pangilinan J."/>
            <person name="Park H.-J."/>
            <person name="Ramirez L."/>
            <person name="Alfaro M."/>
            <person name="Sun H."/>
            <person name="Tritt A."/>
            <person name="Yoshinaga Y."/>
            <person name="Zwiers L.-H."/>
            <person name="Turgeon B."/>
            <person name="Goodwin S."/>
            <person name="Spatafora J."/>
            <person name="Crous P."/>
            <person name="Grigoriev I."/>
        </authorList>
    </citation>
    <scope>NUCLEOTIDE SEQUENCE [LARGE SCALE GENOMIC DNA]</scope>
    <source>
        <strain evidence="20">CECT 20119</strain>
    </source>
</reference>
<evidence type="ECO:0000256" key="15">
    <source>
        <dbReference type="ARBA" id="ARBA00024180"/>
    </source>
</evidence>
<keyword evidence="13 16" id="KW-0472">Membrane</keyword>
<feature type="region of interest" description="Disordered" evidence="17">
    <location>
        <begin position="1"/>
        <end position="40"/>
    </location>
</feature>
<accession>A0A6A6GIK9</accession>
<feature type="compositionally biased region" description="Polar residues" evidence="17">
    <location>
        <begin position="305"/>
        <end position="314"/>
    </location>
</feature>
<keyword evidence="7" id="KW-0349">Heme</keyword>
<dbReference type="PANTHER" id="PTHR47669">
    <property type="entry name" value="PHOSPHATIDYLINOSITOL TRANSFER PROTEIN SFH5"/>
    <property type="match status" value="1"/>
</dbReference>
<evidence type="ECO:0000256" key="4">
    <source>
        <dbReference type="ARBA" id="ARBA00018320"/>
    </source>
</evidence>
<comment type="similarity">
    <text evidence="3 16">Belongs to the SFH5 family.</text>
</comment>
<dbReference type="Proteomes" id="UP000799538">
    <property type="component" value="Unassembled WGS sequence"/>
</dbReference>
<evidence type="ECO:0000256" key="13">
    <source>
        <dbReference type="ARBA" id="ARBA00023136"/>
    </source>
</evidence>
<dbReference type="Pfam" id="PF00650">
    <property type="entry name" value="CRAL_TRIO"/>
    <property type="match status" value="1"/>
</dbReference>
<keyword evidence="9 16" id="KW-0256">Endoplasmic reticulum</keyword>
<keyword evidence="11" id="KW-0408">Iron</keyword>
<dbReference type="GO" id="GO:0008526">
    <property type="term" value="F:phosphatidylinositol transfer activity"/>
    <property type="evidence" value="ECO:0007669"/>
    <property type="project" value="UniProtKB-UniRule"/>
</dbReference>
<dbReference type="GO" id="GO:0017157">
    <property type="term" value="P:regulation of exocytosis"/>
    <property type="evidence" value="ECO:0007669"/>
    <property type="project" value="TreeGrafter"/>
</dbReference>
<comment type="catalytic activity">
    <reaction evidence="14">
        <text>a 1,2-diacyl-sn-glycero-3-phospho-(1D-myo-inositol)(in) = a 1,2-diacyl-sn-glycero-3-phospho-(1D-myo-inositol)(out)</text>
        <dbReference type="Rhea" id="RHEA:38691"/>
        <dbReference type="ChEBI" id="CHEBI:57880"/>
    </reaction>
    <physiologicalReaction direction="left-to-right" evidence="14">
        <dbReference type="Rhea" id="RHEA:38692"/>
    </physiologicalReaction>
</comment>
<organism evidence="19 20">
    <name type="scientific">Elsinoe ampelina</name>
    <dbReference type="NCBI Taxonomy" id="302913"/>
    <lineage>
        <taxon>Eukaryota</taxon>
        <taxon>Fungi</taxon>
        <taxon>Dikarya</taxon>
        <taxon>Ascomycota</taxon>
        <taxon>Pezizomycotina</taxon>
        <taxon>Dothideomycetes</taxon>
        <taxon>Dothideomycetidae</taxon>
        <taxon>Myriangiales</taxon>
        <taxon>Elsinoaceae</taxon>
        <taxon>Elsinoe</taxon>
    </lineage>
</organism>
<dbReference type="AlphaFoldDB" id="A0A6A6GIK9"/>
<name>A0A6A6GIK9_9PEZI</name>
<sequence length="342" mass="37210">MGAAETESKPTAETIPQATAAPDEPAPSETKPTGLDKSSPLGQLAAKLDELIGTTGHNEMYGVTLESWTEGSSLPVPTQIILQKFLRANANDVSKAVSQLSSALSWRKTFRASATKTEVFSRSRFSGLGYITTLNNVPSSPNAQDVAVFNIYGAVKDNKATFGDLDGFIRWRVALMELTLEKLDLANATEPLPDYGKGEDKYQAVQVHDYLSVSFLRQAPEVRAASQKTIQLFQQMYPETMRKKFFVNVPMVMQWMMAAMKVFMAKETVAKMQWTSYGNQLYLDLGKDVPKVYGGSGPDLEGHATTPQYDQPTGTAAPLPETTEVPAAAAGTPAEVKQDVKA</sequence>
<evidence type="ECO:0000256" key="9">
    <source>
        <dbReference type="ARBA" id="ARBA00022824"/>
    </source>
</evidence>